<proteinExistence type="predicted"/>
<feature type="chain" id="PRO_5047547634" evidence="1">
    <location>
        <begin position="22"/>
        <end position="543"/>
    </location>
</feature>
<dbReference type="Proteomes" id="UP000829476">
    <property type="component" value="Chromosome"/>
</dbReference>
<gene>
    <name evidence="3" type="ORF">MQE36_05360</name>
</gene>
<keyword evidence="4" id="KW-1185">Reference proteome</keyword>
<reference evidence="3 4" key="1">
    <citation type="journal article" date="2018" name="Int. J. Syst. Evol. Microbiol.">
        <title>Zhouia spongiae sp. nov., isolated from a marine sponge.</title>
        <authorList>
            <person name="Zhuang L."/>
            <person name="Lin B."/>
            <person name="Qin F."/>
            <person name="Luo L."/>
        </authorList>
    </citation>
    <scope>NUCLEOTIDE SEQUENCE [LARGE SCALE GENOMIC DNA]</scope>
    <source>
        <strain evidence="3 4">HN-Y44</strain>
    </source>
</reference>
<dbReference type="InterPro" id="IPR050491">
    <property type="entry name" value="AmpC-like"/>
</dbReference>
<dbReference type="PANTHER" id="PTHR46825:SF9">
    <property type="entry name" value="BETA-LACTAMASE-RELATED DOMAIN-CONTAINING PROTEIN"/>
    <property type="match status" value="1"/>
</dbReference>
<keyword evidence="1" id="KW-0732">Signal</keyword>
<organism evidence="3 4">
    <name type="scientific">Zhouia spongiae</name>
    <dbReference type="NCBI Taxonomy" id="2202721"/>
    <lineage>
        <taxon>Bacteria</taxon>
        <taxon>Pseudomonadati</taxon>
        <taxon>Bacteroidota</taxon>
        <taxon>Flavobacteriia</taxon>
        <taxon>Flavobacteriales</taxon>
        <taxon>Flavobacteriaceae</taxon>
        <taxon>Zhouia</taxon>
    </lineage>
</organism>
<feature type="domain" description="Beta-lactamase-related" evidence="2">
    <location>
        <begin position="45"/>
        <end position="342"/>
    </location>
</feature>
<dbReference type="SUPFAM" id="SSF56601">
    <property type="entry name" value="beta-lactamase/transpeptidase-like"/>
    <property type="match status" value="1"/>
</dbReference>
<dbReference type="InterPro" id="IPR001466">
    <property type="entry name" value="Beta-lactam-related"/>
</dbReference>
<evidence type="ECO:0000313" key="4">
    <source>
        <dbReference type="Proteomes" id="UP000829476"/>
    </source>
</evidence>
<sequence length="543" mass="61832">MKHPVFCILSSLIFLSQFGLAQTNTLTQHLYTGVDSLFNSVYQANKTGAAFAIIKNGKIVYKNAKGLANIEHGIRITDTTAFHIASVSKQFTTYLALLLEQEGELSFEDDIKTYLPELKHLENSITIKDLTNHTHGLPNLHELAGLKGKDIMTHQQIIQMLLKINHTNFNTGDTYEYNNTGYALLAEIIERVGKKPFEEQLKQKIFLPLGMYHSEAIGDNNIVVKNKAYSYKLTNGVYENYRLKFSAMGSSGINTTINDLSLWAQNYQNPLVGSRAFYDKMEQATYLNSGKKINYGLGLQFGTYKGLDIVFHGGGDVGYRSYILHIPKHRLSVVLLANTNDFSALDVVYTTVDILLSDYLKTETVVKSKLTTGQLKKYEGTYEVQPGLYFNILAKNDSLYFQQYGTEEMNPLPYITGSTFEFPYINYSKFTFYDNKFDFHIADFTYECFKTSLTSPNLDEINLDHLSGVFRNKEHKITYELIVKDRTLILKRAFGNNIILNPLTPESFYSSEIGRLDFIIDSNRLVKSFKLSGQNYKNLIFEK</sequence>
<feature type="signal peptide" evidence="1">
    <location>
        <begin position="1"/>
        <end position="21"/>
    </location>
</feature>
<protein>
    <submittedName>
        <fullName evidence="3">Beta-lactamase family protein</fullName>
    </submittedName>
</protein>
<name>A0ABY3YPK9_9FLAO</name>
<evidence type="ECO:0000313" key="3">
    <source>
        <dbReference type="EMBL" id="UNY99772.1"/>
    </source>
</evidence>
<dbReference type="Pfam" id="PF00144">
    <property type="entry name" value="Beta-lactamase"/>
    <property type="match status" value="1"/>
</dbReference>
<dbReference type="InterPro" id="IPR012338">
    <property type="entry name" value="Beta-lactam/transpept-like"/>
</dbReference>
<dbReference type="PANTHER" id="PTHR46825">
    <property type="entry name" value="D-ALANYL-D-ALANINE-CARBOXYPEPTIDASE/ENDOPEPTIDASE AMPH"/>
    <property type="match status" value="1"/>
</dbReference>
<evidence type="ECO:0000256" key="1">
    <source>
        <dbReference type="SAM" id="SignalP"/>
    </source>
</evidence>
<dbReference type="RefSeq" id="WP_242938144.1">
    <property type="nucleotide sequence ID" value="NZ_CP094326.1"/>
</dbReference>
<accession>A0ABY3YPK9</accession>
<dbReference type="EMBL" id="CP094326">
    <property type="protein sequence ID" value="UNY99772.1"/>
    <property type="molecule type" value="Genomic_DNA"/>
</dbReference>
<dbReference type="Gene3D" id="3.40.710.10">
    <property type="entry name" value="DD-peptidase/beta-lactamase superfamily"/>
    <property type="match status" value="1"/>
</dbReference>
<evidence type="ECO:0000259" key="2">
    <source>
        <dbReference type="Pfam" id="PF00144"/>
    </source>
</evidence>